<dbReference type="InterPro" id="IPR000626">
    <property type="entry name" value="Ubiquitin-like_dom"/>
</dbReference>
<gene>
    <name evidence="3" type="ORF">UMAG_00482</name>
</gene>
<dbReference type="RefSeq" id="XP_011386339.1">
    <property type="nucleotide sequence ID" value="XM_011388037.1"/>
</dbReference>
<dbReference type="GeneID" id="23561772"/>
<dbReference type="Proteomes" id="UP000000561">
    <property type="component" value="Chromosome 1"/>
</dbReference>
<feature type="domain" description="Ubiquitin-like" evidence="2">
    <location>
        <begin position="463"/>
        <end position="538"/>
    </location>
</feature>
<feature type="compositionally biased region" description="Low complexity" evidence="1">
    <location>
        <begin position="229"/>
        <end position="257"/>
    </location>
</feature>
<feature type="compositionally biased region" description="Basic and acidic residues" evidence="1">
    <location>
        <begin position="329"/>
        <end position="349"/>
    </location>
</feature>
<dbReference type="KEGG" id="uma:UMAG_00482"/>
<feature type="compositionally biased region" description="Low complexity" evidence="1">
    <location>
        <begin position="148"/>
        <end position="160"/>
    </location>
</feature>
<evidence type="ECO:0000313" key="4">
    <source>
        <dbReference type="Proteomes" id="UP000000561"/>
    </source>
</evidence>
<protein>
    <recommendedName>
        <fullName evidence="2">Ubiquitin-like domain-containing protein</fullName>
    </recommendedName>
</protein>
<dbReference type="SUPFAM" id="SSF54236">
    <property type="entry name" value="Ubiquitin-like"/>
    <property type="match status" value="1"/>
</dbReference>
<feature type="region of interest" description="Disordered" evidence="1">
    <location>
        <begin position="425"/>
        <end position="457"/>
    </location>
</feature>
<feature type="region of interest" description="Disordered" evidence="1">
    <location>
        <begin position="229"/>
        <end position="297"/>
    </location>
</feature>
<dbReference type="Gene3D" id="3.10.20.90">
    <property type="entry name" value="Phosphatidylinositol 3-kinase Catalytic Subunit, Chain A, domain 1"/>
    <property type="match status" value="1"/>
</dbReference>
<feature type="compositionally biased region" description="Polar residues" evidence="1">
    <location>
        <begin position="365"/>
        <end position="379"/>
    </location>
</feature>
<keyword evidence="4" id="KW-1185">Reference proteome</keyword>
<feature type="compositionally biased region" description="Low complexity" evidence="1">
    <location>
        <begin position="350"/>
        <end position="359"/>
    </location>
</feature>
<organism evidence="3 4">
    <name type="scientific">Mycosarcoma maydis</name>
    <name type="common">Corn smut fungus</name>
    <name type="synonym">Ustilago maydis</name>
    <dbReference type="NCBI Taxonomy" id="5270"/>
    <lineage>
        <taxon>Eukaryota</taxon>
        <taxon>Fungi</taxon>
        <taxon>Dikarya</taxon>
        <taxon>Basidiomycota</taxon>
        <taxon>Ustilaginomycotina</taxon>
        <taxon>Ustilaginomycetes</taxon>
        <taxon>Ustilaginales</taxon>
        <taxon>Ustilaginaceae</taxon>
        <taxon>Mycosarcoma</taxon>
    </lineage>
</organism>
<dbReference type="InParanoid" id="A0A0D1E9V4"/>
<dbReference type="InterPro" id="IPR029071">
    <property type="entry name" value="Ubiquitin-like_domsf"/>
</dbReference>
<sequence>MDDDDDVDFFLRKPLASKSKPKPKAKALISVASSSSSNAAKTSSGNAHARLSVAASCSSDCAALAPELIEISDDEGSTEVVQIDLIEGEDEDEDGELAVLYSSEVSIDSDDSDADQRRTKRRRSKKKRIHTLPAWASHGVYRQRSQEACSSSASADAADAADVDTRPESINKHVSCTQTASKALQTQTQPDTNTRARRESLTPPPAPSAEKLEMARELVNRTIASKFGTSASSATAGAAATTSWSSTGLSSNSGLASRCRIPTAGPTDATIPAYGQPHLAADPSSGLSAGASRRDCDDEVGVNEQIDWDPDLARLMRGEKAKHIREKARRLQQERDQRRRQLQAERQRSESQSAQSAAETWAQFARTQSAPQQPTMTSATRHDVIDSDDEVEFIARPPKRNAASRRRARSSVPTTIAPSTNIDTIIIDDSDDDPTPSNPTMARTNTSHRTSASPPACNPTETLSLTLQSKLGSMAVTVTPTTLLSRIIEHFHHTKLTNHASVHPHAIKISFDGFAYTPNQTVQDMDVEDGDQIELSWS</sequence>
<dbReference type="Pfam" id="PF11976">
    <property type="entry name" value="Rad60-SLD"/>
    <property type="match status" value="1"/>
</dbReference>
<evidence type="ECO:0000259" key="2">
    <source>
        <dbReference type="PROSITE" id="PS50053"/>
    </source>
</evidence>
<feature type="region of interest" description="Disordered" evidence="1">
    <location>
        <begin position="174"/>
        <end position="212"/>
    </location>
</feature>
<evidence type="ECO:0000256" key="1">
    <source>
        <dbReference type="SAM" id="MobiDB-lite"/>
    </source>
</evidence>
<reference evidence="3 4" key="1">
    <citation type="journal article" date="2006" name="Nature">
        <title>Insights from the genome of the biotrophic fungal plant pathogen Ustilago maydis.</title>
        <authorList>
            <person name="Kamper J."/>
            <person name="Kahmann R."/>
            <person name="Bolker M."/>
            <person name="Ma L.J."/>
            <person name="Brefort T."/>
            <person name="Saville B.J."/>
            <person name="Banuett F."/>
            <person name="Kronstad J.W."/>
            <person name="Gold S.E."/>
            <person name="Muller O."/>
            <person name="Perlin M.H."/>
            <person name="Wosten H.A."/>
            <person name="de Vries R."/>
            <person name="Ruiz-Herrera J."/>
            <person name="Reynaga-Pena C.G."/>
            <person name="Snetselaar K."/>
            <person name="McCann M."/>
            <person name="Perez-Martin J."/>
            <person name="Feldbrugge M."/>
            <person name="Basse C.W."/>
            <person name="Steinberg G."/>
            <person name="Ibeas J.I."/>
            <person name="Holloman W."/>
            <person name="Guzman P."/>
            <person name="Farman M."/>
            <person name="Stajich J.E."/>
            <person name="Sentandreu R."/>
            <person name="Gonzalez-Prieto J.M."/>
            <person name="Kennell J.C."/>
            <person name="Molina L."/>
            <person name="Schirawski J."/>
            <person name="Mendoza-Mendoza A."/>
            <person name="Greilinger D."/>
            <person name="Munch K."/>
            <person name="Rossel N."/>
            <person name="Scherer M."/>
            <person name="Vranes M."/>
            <person name="Ladendorf O."/>
            <person name="Vincon V."/>
            <person name="Fuchs U."/>
            <person name="Sandrock B."/>
            <person name="Meng S."/>
            <person name="Ho E.C."/>
            <person name="Cahill M.J."/>
            <person name="Boyce K.J."/>
            <person name="Klose J."/>
            <person name="Klosterman S.J."/>
            <person name="Deelstra H.J."/>
            <person name="Ortiz-Castellanos L."/>
            <person name="Li W."/>
            <person name="Sanchez-Alonso P."/>
            <person name="Schreier P.H."/>
            <person name="Hauser-Hahn I."/>
            <person name="Vaupel M."/>
            <person name="Koopmann E."/>
            <person name="Friedrich G."/>
            <person name="Voss H."/>
            <person name="Schluter T."/>
            <person name="Margolis J."/>
            <person name="Platt D."/>
            <person name="Swimmer C."/>
            <person name="Gnirke A."/>
            <person name="Chen F."/>
            <person name="Vysotskaia V."/>
            <person name="Mannhaupt G."/>
            <person name="Guldener U."/>
            <person name="Munsterkotter M."/>
            <person name="Haase D."/>
            <person name="Oesterheld M."/>
            <person name="Mewes H.W."/>
            <person name="Mauceli E.W."/>
            <person name="DeCaprio D."/>
            <person name="Wade C.M."/>
            <person name="Butler J."/>
            <person name="Young S."/>
            <person name="Jaffe D.B."/>
            <person name="Calvo S."/>
            <person name="Nusbaum C."/>
            <person name="Galagan J."/>
            <person name="Birren B.W."/>
        </authorList>
    </citation>
    <scope>NUCLEOTIDE SEQUENCE [LARGE SCALE GENOMIC DNA]</scope>
    <source>
        <strain evidence="4">DSM 14603 / FGSC 9021 / UM521</strain>
    </source>
</reference>
<dbReference type="AlphaFoldDB" id="A0A0D1E9V4"/>
<feature type="region of interest" description="Disordered" evidence="1">
    <location>
        <begin position="323"/>
        <end position="384"/>
    </location>
</feature>
<feature type="compositionally biased region" description="Polar residues" evidence="1">
    <location>
        <begin position="441"/>
        <end position="457"/>
    </location>
</feature>
<proteinExistence type="predicted"/>
<feature type="compositionally biased region" description="Basic residues" evidence="1">
    <location>
        <begin position="118"/>
        <end position="130"/>
    </location>
</feature>
<dbReference type="EMBL" id="CM003140">
    <property type="protein sequence ID" value="KIS72061.1"/>
    <property type="molecule type" value="Genomic_DNA"/>
</dbReference>
<dbReference type="OMA" id="RRINGMP"/>
<dbReference type="PROSITE" id="PS50053">
    <property type="entry name" value="UBIQUITIN_2"/>
    <property type="match status" value="1"/>
</dbReference>
<dbReference type="eggNOG" id="ENOG502R30G">
    <property type="taxonomic scope" value="Eukaryota"/>
</dbReference>
<feature type="region of interest" description="Disordered" evidence="1">
    <location>
        <begin position="102"/>
        <end position="132"/>
    </location>
</feature>
<feature type="compositionally biased region" description="Polar residues" evidence="1">
    <location>
        <begin position="174"/>
        <end position="193"/>
    </location>
</feature>
<evidence type="ECO:0000313" key="3">
    <source>
        <dbReference type="EMBL" id="KIS72061.1"/>
    </source>
</evidence>
<dbReference type="OrthoDB" id="3365399at2759"/>
<accession>A0A0D1E9V4</accession>
<name>A0A0D1E9V4_MYCMD</name>
<dbReference type="VEuPathDB" id="FungiDB:UMAG_00482"/>
<dbReference type="InterPro" id="IPR022617">
    <property type="entry name" value="Rad60/SUMO-like_dom"/>
</dbReference>
<feature type="region of interest" description="Disordered" evidence="1">
    <location>
        <begin position="145"/>
        <end position="164"/>
    </location>
</feature>
<dbReference type="CDD" id="cd01763">
    <property type="entry name" value="Ubl_SUMO_like"/>
    <property type="match status" value="1"/>
</dbReference>